<dbReference type="SUPFAM" id="SSF47240">
    <property type="entry name" value="Ferritin-like"/>
    <property type="match status" value="1"/>
</dbReference>
<dbReference type="InterPro" id="IPR012348">
    <property type="entry name" value="RNR-like"/>
</dbReference>
<dbReference type="Proteomes" id="UP000005933">
    <property type="component" value="Unassembled WGS sequence"/>
</dbReference>
<proteinExistence type="predicted"/>
<protein>
    <recommendedName>
        <fullName evidence="4">Ferritin</fullName>
    </recommendedName>
</protein>
<dbReference type="CDD" id="cd00657">
    <property type="entry name" value="Ferritin_like"/>
    <property type="match status" value="1"/>
</dbReference>
<gene>
    <name evidence="2" type="ORF">RRSL_03971</name>
</gene>
<comment type="caution">
    <text evidence="2">The sequence shown here is derived from an EMBL/GenBank/DDBJ whole genome shotgun (WGS) entry which is preliminary data.</text>
</comment>
<organism evidence="2 3">
    <name type="scientific">Ralstonia solanacearum (strain UW551)</name>
    <dbReference type="NCBI Taxonomy" id="342110"/>
    <lineage>
        <taxon>Bacteria</taxon>
        <taxon>Pseudomonadati</taxon>
        <taxon>Pseudomonadota</taxon>
        <taxon>Betaproteobacteria</taxon>
        <taxon>Burkholderiales</taxon>
        <taxon>Burkholderiaceae</taxon>
        <taxon>Ralstonia</taxon>
        <taxon>Ralstonia solanacearum species complex</taxon>
    </lineage>
</organism>
<dbReference type="EMBL" id="AAKL01000007">
    <property type="protein sequence ID" value="EAP74044.1"/>
    <property type="molecule type" value="Genomic_DNA"/>
</dbReference>
<accession>A0AB33VJE0</accession>
<dbReference type="InterPro" id="IPR009078">
    <property type="entry name" value="Ferritin-like_SF"/>
</dbReference>
<evidence type="ECO:0008006" key="4">
    <source>
        <dbReference type="Google" id="ProtNLM"/>
    </source>
</evidence>
<dbReference type="Gene3D" id="1.10.620.20">
    <property type="entry name" value="Ribonucleotide Reductase, subunit A"/>
    <property type="match status" value="1"/>
</dbReference>
<feature type="region of interest" description="Disordered" evidence="1">
    <location>
        <begin position="1"/>
        <end position="27"/>
    </location>
</feature>
<evidence type="ECO:0000313" key="2">
    <source>
        <dbReference type="EMBL" id="EAP74044.1"/>
    </source>
</evidence>
<evidence type="ECO:0000313" key="3">
    <source>
        <dbReference type="Proteomes" id="UP000005933"/>
    </source>
</evidence>
<name>A0AB33VJE0_RALSU</name>
<dbReference type="AlphaFoldDB" id="A0AB33VJE0"/>
<sequence length="304" mass="34650">MPHRSPARRVSCGTANGGHAVSQVHSDTPQATAHLPWTMDDIAYGSIDIARVRNHRTLFYLVASASFIESGSDLYAGNLAQYYADRPETAHWLIHHWEREELQHGRALRRYVETVWPEFDWARGYARFFEDYSVTCAIDQFEPTQALEMVARCVVETGTATFYRAIAQAAADADEPVLRDLASRISADEVRHYKHFYRFFHECNARESVGRARVLKALASRLREIKNEDAAIALRNVLRIERDQEDVPEADVRALNSRVSALVRAHLPIDMAAKMLLKPLRLRPGIERSIRPPLVALARRVMLH</sequence>
<dbReference type="GO" id="GO:0016491">
    <property type="term" value="F:oxidoreductase activity"/>
    <property type="evidence" value="ECO:0007669"/>
    <property type="project" value="InterPro"/>
</dbReference>
<evidence type="ECO:0000256" key="1">
    <source>
        <dbReference type="SAM" id="MobiDB-lite"/>
    </source>
</evidence>
<reference evidence="2 3" key="1">
    <citation type="journal article" date="2006" name="Mol. Plant Microbe Interact.">
        <title>Identification of open reading frames unique to a select agent: Ralstonia solanacearum race 3 biovar 2.</title>
        <authorList>
            <person name="Gabriel D.W."/>
            <person name="Allen C."/>
            <person name="Schell M."/>
            <person name="Denny T.P."/>
            <person name="Greenberg J.T."/>
            <person name="Duan Y.P."/>
            <person name="Flores-Cruz Z."/>
            <person name="Huang Q."/>
            <person name="Clifford J.M."/>
            <person name="Presting G."/>
            <person name="Gonzalez E.T."/>
            <person name="Reddy J."/>
            <person name="Elphinstone J."/>
            <person name="Swanson J."/>
            <person name="Yao J."/>
            <person name="Mulholland V."/>
            <person name="Liu L."/>
            <person name="Farmerie W."/>
            <person name="Patnaikuni M."/>
            <person name="Balogh B."/>
            <person name="Norman D."/>
            <person name="Alvarez A."/>
            <person name="Castillo J.A."/>
            <person name="Jones J."/>
            <person name="Saddler G."/>
            <person name="Walunas T."/>
            <person name="Zhukov A."/>
            <person name="Mikhailova N."/>
        </authorList>
    </citation>
    <scope>NUCLEOTIDE SEQUENCE [LARGE SCALE GENOMIC DNA]</scope>
    <source>
        <strain evidence="2 3">UW551</strain>
    </source>
</reference>